<evidence type="ECO:0000256" key="1">
    <source>
        <dbReference type="ARBA" id="ARBA00004672"/>
    </source>
</evidence>
<dbReference type="SUPFAM" id="SSF56104">
    <property type="entry name" value="SAICAR synthase-like"/>
    <property type="match status" value="1"/>
</dbReference>
<dbReference type="GO" id="GO:0004639">
    <property type="term" value="F:phosphoribosylaminoimidazolesuccinocarboxamide synthase activity"/>
    <property type="evidence" value="ECO:0007669"/>
    <property type="project" value="UniProtKB-EC"/>
</dbReference>
<dbReference type="GO" id="GO:0005524">
    <property type="term" value="F:ATP binding"/>
    <property type="evidence" value="ECO:0007669"/>
    <property type="project" value="UniProtKB-KW"/>
</dbReference>
<dbReference type="CDD" id="cd01414">
    <property type="entry name" value="SAICAR_synt_Sc"/>
    <property type="match status" value="1"/>
</dbReference>
<dbReference type="EMBL" id="LKMD01000102">
    <property type="protein sequence ID" value="PIA98045.1"/>
    <property type="molecule type" value="Genomic_DNA"/>
</dbReference>
<protein>
    <recommendedName>
        <fullName evidence="4">Phosphoribosylaminoimidazole-succinocarboxamide synthase</fullName>
        <ecNumber evidence="3">6.3.2.6</ecNumber>
    </recommendedName>
    <alternativeName>
        <fullName evidence="9">SAICAR synthetase</fullName>
    </alternativeName>
</protein>
<dbReference type="PANTHER" id="PTHR43700:SF1">
    <property type="entry name" value="PHOSPHORIBOSYLAMINOIMIDAZOLE-SUCCINOCARBOXAMIDE SYNTHASE"/>
    <property type="match status" value="1"/>
</dbReference>
<reference evidence="12 14" key="2">
    <citation type="submission" date="2023-09" db="EMBL/GenBank/DDBJ databases">
        <title>Complete-Gapless Cercospora beticola genome.</title>
        <authorList>
            <person name="Wyatt N.A."/>
            <person name="Spanner R.E."/>
            <person name="Bolton M.D."/>
        </authorList>
    </citation>
    <scope>NUCLEOTIDE SEQUENCE [LARGE SCALE GENOMIC DNA]</scope>
    <source>
        <strain evidence="12">Cb09-40</strain>
    </source>
</reference>
<sequence>MSSAEVVTIIDEKSVGLKKIASGKVREIFEVDDQTLLFVATDRISAYDVILTNGVPNKGALLTQLSAHWFSLISKHFPELKTHLKSTQLPASVPSNLAPQLEKRSMQVNRVPVIPLESIVRGYITGSAWSEYKKSGTVHGMPAPAGLQESQKLEKPLWTPSTKAEQGEHDENISKQKAIEIVGEEVAKKVEEASLKIYEMARDYAEERGIIIADTKFEFGLDPETKEIVLIDEVLTPDSSRFWPKNKYEVGKGQSSYDKQYLRDWLTNSGLKGKDGVSMTDEVAKETASKYREAYEKITGEKWQ</sequence>
<keyword evidence="5" id="KW-0436">Ligase</keyword>
<name>A0A2G5HZQ8_CERBT</name>
<comment type="pathway">
    <text evidence="1">Purine metabolism; IMP biosynthesis via de novo pathway; 5-amino-1-(5-phospho-D-ribosyl)imidazole-4-carboxamide from 5-amino-1-(5-phospho-D-ribosyl)imidazole-4-carboxylate: step 1/2.</text>
</comment>
<dbReference type="HAMAP" id="MF_00137">
    <property type="entry name" value="SAICAR_synth"/>
    <property type="match status" value="1"/>
</dbReference>
<dbReference type="NCBIfam" id="NF010568">
    <property type="entry name" value="PRK13961.1"/>
    <property type="match status" value="1"/>
</dbReference>
<proteinExistence type="inferred from homology"/>
<evidence type="ECO:0000256" key="8">
    <source>
        <dbReference type="ARBA" id="ARBA00022840"/>
    </source>
</evidence>
<organism evidence="11 13">
    <name type="scientific">Cercospora beticola</name>
    <name type="common">Sugarbeet leaf spot fungus</name>
    <dbReference type="NCBI Taxonomy" id="122368"/>
    <lineage>
        <taxon>Eukaryota</taxon>
        <taxon>Fungi</taxon>
        <taxon>Dikarya</taxon>
        <taxon>Ascomycota</taxon>
        <taxon>Pezizomycotina</taxon>
        <taxon>Dothideomycetes</taxon>
        <taxon>Dothideomycetidae</taxon>
        <taxon>Mycosphaerellales</taxon>
        <taxon>Mycosphaerellaceae</taxon>
        <taxon>Cercospora</taxon>
    </lineage>
</organism>
<reference evidence="11 13" key="1">
    <citation type="submission" date="2015-10" db="EMBL/GenBank/DDBJ databases">
        <title>The cercosporin biosynthetic gene cluster was horizontally transferred to several fungal lineages and shown to be expanded in Cercospora beticola based on microsynteny with recipient genomes.</title>
        <authorList>
            <person name="De Jonge R."/>
            <person name="Ebert M.K."/>
            <person name="Suttle J.C."/>
            <person name="Jurick Ii W.M."/>
            <person name="Secor G.A."/>
            <person name="Thomma B.P."/>
            <person name="Van De Peer Y."/>
            <person name="Bolton M.D."/>
        </authorList>
    </citation>
    <scope>NUCLEOTIDE SEQUENCE [LARGE SCALE GENOMIC DNA]</scope>
    <source>
        <strain evidence="11 13">09-40</strain>
    </source>
</reference>
<evidence type="ECO:0000256" key="6">
    <source>
        <dbReference type="ARBA" id="ARBA00022741"/>
    </source>
</evidence>
<dbReference type="InterPro" id="IPR018236">
    <property type="entry name" value="SAICAR_synthetase_CS"/>
</dbReference>
<dbReference type="PROSITE" id="PS01057">
    <property type="entry name" value="SAICAR_SYNTHETASE_1"/>
    <property type="match status" value="1"/>
</dbReference>
<dbReference type="PANTHER" id="PTHR43700">
    <property type="entry name" value="PHOSPHORIBOSYLAMINOIMIDAZOLE-SUCCINOCARBOXAMIDE SYNTHASE"/>
    <property type="match status" value="1"/>
</dbReference>
<keyword evidence="7" id="KW-0658">Purine biosynthesis</keyword>
<keyword evidence="8" id="KW-0067">ATP-binding</keyword>
<dbReference type="PROSITE" id="PS01058">
    <property type="entry name" value="SAICAR_SYNTHETASE_2"/>
    <property type="match status" value="1"/>
</dbReference>
<comment type="similarity">
    <text evidence="2">Belongs to the SAICAR synthetase family.</text>
</comment>
<dbReference type="Gene3D" id="3.30.200.20">
    <property type="entry name" value="Phosphorylase Kinase, domain 1"/>
    <property type="match status" value="1"/>
</dbReference>
<dbReference type="OrthoDB" id="9991235at2759"/>
<dbReference type="Pfam" id="PF01259">
    <property type="entry name" value="SAICAR_synt"/>
    <property type="match status" value="1"/>
</dbReference>
<evidence type="ECO:0000256" key="7">
    <source>
        <dbReference type="ARBA" id="ARBA00022755"/>
    </source>
</evidence>
<evidence type="ECO:0000259" key="10">
    <source>
        <dbReference type="Pfam" id="PF01259"/>
    </source>
</evidence>
<gene>
    <name evidence="11" type="ORF">CB0940_05500</name>
    <name evidence="12" type="ORF">RHO25_002663</name>
</gene>
<evidence type="ECO:0000256" key="3">
    <source>
        <dbReference type="ARBA" id="ARBA00012217"/>
    </source>
</evidence>
<dbReference type="EMBL" id="CP134185">
    <property type="protein sequence ID" value="WPA98052.1"/>
    <property type="molecule type" value="Genomic_DNA"/>
</dbReference>
<keyword evidence="14" id="KW-1185">Reference proteome</keyword>
<evidence type="ECO:0000256" key="5">
    <source>
        <dbReference type="ARBA" id="ARBA00022598"/>
    </source>
</evidence>
<dbReference type="EC" id="6.3.2.6" evidence="3"/>
<dbReference type="Proteomes" id="UP000230605">
    <property type="component" value="Chromosome 2"/>
</dbReference>
<evidence type="ECO:0000256" key="2">
    <source>
        <dbReference type="ARBA" id="ARBA00010190"/>
    </source>
</evidence>
<evidence type="ECO:0000313" key="13">
    <source>
        <dbReference type="Proteomes" id="UP000230605"/>
    </source>
</evidence>
<dbReference type="InterPro" id="IPR001636">
    <property type="entry name" value="SAICAR_synth"/>
</dbReference>
<evidence type="ECO:0000256" key="4">
    <source>
        <dbReference type="ARBA" id="ARBA00016460"/>
    </source>
</evidence>
<accession>A0A2G5HZQ8</accession>
<evidence type="ECO:0000313" key="12">
    <source>
        <dbReference type="EMBL" id="WPA98052.1"/>
    </source>
</evidence>
<dbReference type="FunFam" id="3.30.470.20:FF:000015">
    <property type="entry name" value="Phosphoribosylaminoimidazole-succinocarboxamide synthase"/>
    <property type="match status" value="1"/>
</dbReference>
<dbReference type="AlphaFoldDB" id="A0A2G5HZQ8"/>
<keyword evidence="6" id="KW-0547">Nucleotide-binding</keyword>
<evidence type="ECO:0000313" key="11">
    <source>
        <dbReference type="EMBL" id="PIA98045.1"/>
    </source>
</evidence>
<evidence type="ECO:0000313" key="14">
    <source>
        <dbReference type="Proteomes" id="UP001302367"/>
    </source>
</evidence>
<evidence type="ECO:0000256" key="9">
    <source>
        <dbReference type="ARBA" id="ARBA00030409"/>
    </source>
</evidence>
<feature type="domain" description="SAICAR synthetase/ADE2 N-terminal" evidence="10">
    <location>
        <begin position="20"/>
        <end position="275"/>
    </location>
</feature>
<dbReference type="GO" id="GO:0005737">
    <property type="term" value="C:cytoplasm"/>
    <property type="evidence" value="ECO:0007669"/>
    <property type="project" value="TreeGrafter"/>
</dbReference>
<dbReference type="UniPathway" id="UPA00074">
    <property type="reaction ID" value="UER00131"/>
</dbReference>
<dbReference type="Proteomes" id="UP001302367">
    <property type="component" value="Chromosome 2"/>
</dbReference>
<dbReference type="GO" id="GO:0006189">
    <property type="term" value="P:'de novo' IMP biosynthetic process"/>
    <property type="evidence" value="ECO:0007669"/>
    <property type="project" value="UniProtKB-UniPathway"/>
</dbReference>
<dbReference type="NCBIfam" id="TIGR00081">
    <property type="entry name" value="purC"/>
    <property type="match status" value="1"/>
</dbReference>
<dbReference type="Gene3D" id="3.30.470.20">
    <property type="entry name" value="ATP-grasp fold, B domain"/>
    <property type="match status" value="1"/>
</dbReference>
<dbReference type="InterPro" id="IPR028923">
    <property type="entry name" value="SAICAR_synt/ADE2_N"/>
</dbReference>